<evidence type="ECO:0000313" key="7">
    <source>
        <dbReference type="EMBL" id="WRT68125.1"/>
    </source>
</evidence>
<feature type="compositionally biased region" description="Basic and acidic residues" evidence="4">
    <location>
        <begin position="125"/>
        <end position="158"/>
    </location>
</feature>
<dbReference type="InterPro" id="IPR001005">
    <property type="entry name" value="SANT/Myb"/>
</dbReference>
<evidence type="ECO:0008006" key="9">
    <source>
        <dbReference type="Google" id="ProtNLM"/>
    </source>
</evidence>
<feature type="compositionally biased region" description="Acidic residues" evidence="4">
    <location>
        <begin position="609"/>
        <end position="619"/>
    </location>
</feature>
<feature type="compositionally biased region" description="Polar residues" evidence="4">
    <location>
        <begin position="202"/>
        <end position="213"/>
    </location>
</feature>
<feature type="domain" description="Myb-like" evidence="5">
    <location>
        <begin position="375"/>
        <end position="424"/>
    </location>
</feature>
<feature type="compositionally biased region" description="Basic and acidic residues" evidence="4">
    <location>
        <begin position="36"/>
        <end position="49"/>
    </location>
</feature>
<dbReference type="SUPFAM" id="SSF46689">
    <property type="entry name" value="Homeodomain-like"/>
    <property type="match status" value="2"/>
</dbReference>
<name>A0ABZ1D273_9TREE</name>
<evidence type="ECO:0000259" key="5">
    <source>
        <dbReference type="PROSITE" id="PS50090"/>
    </source>
</evidence>
<dbReference type="Pfam" id="PF00249">
    <property type="entry name" value="Myb_DNA-binding"/>
    <property type="match status" value="2"/>
</dbReference>
<dbReference type="Proteomes" id="UP001329825">
    <property type="component" value="Chromosome 6"/>
</dbReference>
<dbReference type="CDD" id="cd00167">
    <property type="entry name" value="SANT"/>
    <property type="match status" value="2"/>
</dbReference>
<keyword evidence="3" id="KW-0539">Nucleus</keyword>
<dbReference type="RefSeq" id="XP_062792865.1">
    <property type="nucleotide sequence ID" value="XM_062936814.1"/>
</dbReference>
<feature type="compositionally biased region" description="Low complexity" evidence="4">
    <location>
        <begin position="230"/>
        <end position="250"/>
    </location>
</feature>
<dbReference type="InterPro" id="IPR009057">
    <property type="entry name" value="Homeodomain-like_sf"/>
</dbReference>
<dbReference type="PROSITE" id="PS51294">
    <property type="entry name" value="HTH_MYB"/>
    <property type="match status" value="2"/>
</dbReference>
<comment type="subcellular location">
    <subcellularLocation>
        <location evidence="1">Nucleus</location>
    </subcellularLocation>
</comment>
<evidence type="ECO:0000256" key="4">
    <source>
        <dbReference type="SAM" id="MobiDB-lite"/>
    </source>
</evidence>
<feature type="compositionally biased region" description="Basic and acidic residues" evidence="4">
    <location>
        <begin position="251"/>
        <end position="262"/>
    </location>
</feature>
<evidence type="ECO:0000313" key="8">
    <source>
        <dbReference type="Proteomes" id="UP001329825"/>
    </source>
</evidence>
<evidence type="ECO:0000256" key="1">
    <source>
        <dbReference type="ARBA" id="ARBA00004123"/>
    </source>
</evidence>
<dbReference type="EMBL" id="CP141886">
    <property type="protein sequence ID" value="WRT68125.1"/>
    <property type="molecule type" value="Genomic_DNA"/>
</dbReference>
<feature type="region of interest" description="Disordered" evidence="4">
    <location>
        <begin position="583"/>
        <end position="619"/>
    </location>
</feature>
<feature type="domain" description="HTH myb-type" evidence="6">
    <location>
        <begin position="375"/>
        <end position="428"/>
    </location>
</feature>
<protein>
    <recommendedName>
        <fullName evidence="9">RNA polymerase I termination factor</fullName>
    </recommendedName>
</protein>
<feature type="domain" description="Myb-like" evidence="5">
    <location>
        <begin position="427"/>
        <end position="490"/>
    </location>
</feature>
<organism evidence="7 8">
    <name type="scientific">Kwoniella shivajii</name>
    <dbReference type="NCBI Taxonomy" id="564305"/>
    <lineage>
        <taxon>Eukaryota</taxon>
        <taxon>Fungi</taxon>
        <taxon>Dikarya</taxon>
        <taxon>Basidiomycota</taxon>
        <taxon>Agaricomycotina</taxon>
        <taxon>Tremellomycetes</taxon>
        <taxon>Tremellales</taxon>
        <taxon>Cryptococcaceae</taxon>
        <taxon>Kwoniella</taxon>
    </lineage>
</organism>
<dbReference type="PANTHER" id="PTHR46380:SF2">
    <property type="entry name" value="CYCLIN-D-BINDING MYB-LIKE TRANSCRIPTION FACTOR 1"/>
    <property type="match status" value="1"/>
</dbReference>
<evidence type="ECO:0000256" key="3">
    <source>
        <dbReference type="ARBA" id="ARBA00023242"/>
    </source>
</evidence>
<dbReference type="SMART" id="SM00717">
    <property type="entry name" value="SANT"/>
    <property type="match status" value="2"/>
</dbReference>
<proteinExistence type="predicted"/>
<accession>A0ABZ1D273</accession>
<dbReference type="GeneID" id="87957231"/>
<evidence type="ECO:0000259" key="6">
    <source>
        <dbReference type="PROSITE" id="PS51294"/>
    </source>
</evidence>
<feature type="compositionally biased region" description="Basic residues" evidence="4">
    <location>
        <begin position="87"/>
        <end position="97"/>
    </location>
</feature>
<dbReference type="Gene3D" id="1.10.10.60">
    <property type="entry name" value="Homeodomain-like"/>
    <property type="match status" value="2"/>
</dbReference>
<dbReference type="PANTHER" id="PTHR46380">
    <property type="entry name" value="CYCLIN-D-BINDING MYB-LIKE TRANSCRIPTION FACTOR 1"/>
    <property type="match status" value="1"/>
</dbReference>
<feature type="compositionally biased region" description="Polar residues" evidence="4">
    <location>
        <begin position="13"/>
        <end position="29"/>
    </location>
</feature>
<gene>
    <name evidence="7" type="ORF">IL334_005100</name>
</gene>
<feature type="compositionally biased region" description="Basic and acidic residues" evidence="4">
    <location>
        <begin position="75"/>
        <end position="86"/>
    </location>
</feature>
<dbReference type="InterPro" id="IPR051651">
    <property type="entry name" value="DMTF1_DNA-bind_reg"/>
</dbReference>
<feature type="region of interest" description="Disordered" evidence="4">
    <location>
        <begin position="1"/>
        <end position="262"/>
    </location>
</feature>
<dbReference type="PROSITE" id="PS50090">
    <property type="entry name" value="MYB_LIKE"/>
    <property type="match status" value="2"/>
</dbReference>
<keyword evidence="8" id="KW-1185">Reference proteome</keyword>
<feature type="domain" description="HTH myb-type" evidence="6">
    <location>
        <begin position="433"/>
        <end position="494"/>
    </location>
</feature>
<feature type="compositionally biased region" description="Polar residues" evidence="4">
    <location>
        <begin position="60"/>
        <end position="74"/>
    </location>
</feature>
<feature type="compositionally biased region" description="Acidic residues" evidence="4">
    <location>
        <begin position="592"/>
        <end position="601"/>
    </location>
</feature>
<reference evidence="7 8" key="1">
    <citation type="submission" date="2024-01" db="EMBL/GenBank/DDBJ databases">
        <title>Comparative genomics of Cryptococcus and Kwoniella reveals pathogenesis evolution and contrasting modes of karyotype evolution via chromosome fusion or intercentromeric recombination.</title>
        <authorList>
            <person name="Coelho M.A."/>
            <person name="David-Palma M."/>
            <person name="Shea T."/>
            <person name="Bowers K."/>
            <person name="McGinley-Smith S."/>
            <person name="Mohammad A.W."/>
            <person name="Gnirke A."/>
            <person name="Yurkov A.M."/>
            <person name="Nowrousian M."/>
            <person name="Sun S."/>
            <person name="Cuomo C.A."/>
            <person name="Heitman J."/>
        </authorList>
    </citation>
    <scope>NUCLEOTIDE SEQUENCE [LARGE SCALE GENOMIC DNA]</scope>
    <source>
        <strain evidence="7">CBS 11374</strain>
    </source>
</reference>
<dbReference type="InterPro" id="IPR017930">
    <property type="entry name" value="Myb_dom"/>
</dbReference>
<keyword evidence="2" id="KW-0238">DNA-binding</keyword>
<sequence>METLSLAVHPTPSRVQLSHSPEPETTSGPSKKKKRSREEKERRRFDKEAKRARKGLADTNDGNQVSPQNGSVENGEQRAARDEDSRKIKKKSKKHIHQSLAKPPVTNGDTANDDAAQNEEPVEAATDKHTTEKKKSKEEKARRKAEKKAEKDNIKAELKGSQPLIETNPSSKSSKKRQVSSKVSIPPSLPPTRPKKRERSTDTPLVSVSQAGPSTPKKRSMLTAKPVRQPSSTPKSKPSPSPAKSRAGSSKGDKENKVDDATLKARLSDQNAIHEYLANTWVSEKELGRLERLGILTYKKGRFTESEKVAVRKVLDNYKKVHRLDDDELIDRVMSTTLTFPAGREEWRSFWLDLAAVVSGRPGKYVQRIVQRMYDPNGHKGHFTPEEDDMLIKAYELYPNDWSKIAEIVERTYHDCRDRYTKELQHRHTRLTGLWTPEEEVKLLECVKKMNRSLGHDELESEGIPWELVVKEMGGTRTVVQCRKKWTDQVLPSKAWGWEKGHARENDWKLIKRLEALDYPTEKHINWKEVQDESLSHMTSHQVRQMYYRMKDKVSDAGSMSFQDLVKEFHKVFSEFKTVYRPKHPSRNQIDSSDEEHEIDDAEKNADQSDNEDDEKEEE</sequence>
<evidence type="ECO:0000256" key="2">
    <source>
        <dbReference type="ARBA" id="ARBA00023125"/>
    </source>
</evidence>